<feature type="region of interest" description="Disordered" evidence="1">
    <location>
        <begin position="133"/>
        <end position="163"/>
    </location>
</feature>
<evidence type="ECO:0008006" key="4">
    <source>
        <dbReference type="Google" id="ProtNLM"/>
    </source>
</evidence>
<proteinExistence type="predicted"/>
<name>A0A936NBT6_9ACTN</name>
<sequence length="331" mass="33581">MAAAVMVVAATGCNFTESEEIARPDDSVATTASSATTTSGVPSGAKPLVALADGAQPKPGATVDVTTVKQLQAQLVSKQTAADLPAADGRYDLTGRVIVAPQPVIDGLVDDGRLSDAITADVAFVDVLEDEAGTKPEATKPNGAKGGPSSSTAPGSNGTVDKPAASARAGSMLIGETGPVRLVVAGSADCCGFALVRERDAFSVEVTASAQGPKSLHVVAVTGVDPFAKVAKRDAYVPPAATAKPIGKVAIPDMTVKLPATPRPPGVTDPPADPDKRASVELPPPAPPGSWCGYLAMRAVPFDEMVVIWNQLGRPAHMDADGNGIPCETRY</sequence>
<comment type="caution">
    <text evidence="2">The sequence shown here is derived from an EMBL/GenBank/DDBJ whole genome shotgun (WGS) entry which is preliminary data.</text>
</comment>
<protein>
    <recommendedName>
        <fullName evidence="4">Excalibur calcium-binding domain-containing protein</fullName>
    </recommendedName>
</protein>
<evidence type="ECO:0000313" key="3">
    <source>
        <dbReference type="Proteomes" id="UP000727993"/>
    </source>
</evidence>
<organism evidence="2 3">
    <name type="scientific">Candidatus Neomicrothrix subdominans</name>
    <dbReference type="NCBI Taxonomy" id="2954438"/>
    <lineage>
        <taxon>Bacteria</taxon>
        <taxon>Bacillati</taxon>
        <taxon>Actinomycetota</taxon>
        <taxon>Acidimicrobiia</taxon>
        <taxon>Acidimicrobiales</taxon>
        <taxon>Microthrixaceae</taxon>
        <taxon>Candidatus Neomicrothrix</taxon>
    </lineage>
</organism>
<dbReference type="Proteomes" id="UP000727993">
    <property type="component" value="Unassembled WGS sequence"/>
</dbReference>
<feature type="compositionally biased region" description="Low complexity" evidence="1">
    <location>
        <begin position="27"/>
        <end position="45"/>
    </location>
</feature>
<feature type="compositionally biased region" description="Polar residues" evidence="1">
    <location>
        <begin position="148"/>
        <end position="159"/>
    </location>
</feature>
<accession>A0A936NBT6</accession>
<feature type="region of interest" description="Disordered" evidence="1">
    <location>
        <begin position="23"/>
        <end position="45"/>
    </location>
</feature>
<evidence type="ECO:0000313" key="2">
    <source>
        <dbReference type="EMBL" id="MBK9297085.1"/>
    </source>
</evidence>
<dbReference type="AlphaFoldDB" id="A0A936NBT6"/>
<gene>
    <name evidence="2" type="ORF">IPN02_09675</name>
</gene>
<feature type="region of interest" description="Disordered" evidence="1">
    <location>
        <begin position="257"/>
        <end position="283"/>
    </location>
</feature>
<evidence type="ECO:0000256" key="1">
    <source>
        <dbReference type="SAM" id="MobiDB-lite"/>
    </source>
</evidence>
<reference evidence="2 3" key="1">
    <citation type="submission" date="2020-10" db="EMBL/GenBank/DDBJ databases">
        <title>Connecting structure to function with the recovery of over 1000 high-quality activated sludge metagenome-assembled genomes encoding full-length rRNA genes using long-read sequencing.</title>
        <authorList>
            <person name="Singleton C.M."/>
            <person name="Petriglieri F."/>
            <person name="Kristensen J.M."/>
            <person name="Kirkegaard R.H."/>
            <person name="Michaelsen T.Y."/>
            <person name="Andersen M.H."/>
            <person name="Karst S.M."/>
            <person name="Dueholm M.S."/>
            <person name="Nielsen P.H."/>
            <person name="Albertsen M."/>
        </authorList>
    </citation>
    <scope>NUCLEOTIDE SEQUENCE [LARGE SCALE GENOMIC DNA]</scope>
    <source>
        <strain evidence="2">Lyne_18-Q3-R50-59_MAXAC.006</strain>
    </source>
</reference>
<dbReference type="EMBL" id="JADJZA010000006">
    <property type="protein sequence ID" value="MBK9297085.1"/>
    <property type="molecule type" value="Genomic_DNA"/>
</dbReference>